<dbReference type="InterPro" id="IPR001965">
    <property type="entry name" value="Znf_PHD"/>
</dbReference>
<dbReference type="PROSITE" id="PS50280">
    <property type="entry name" value="SET"/>
    <property type="match status" value="1"/>
</dbReference>
<dbReference type="Pfam" id="PF17982">
    <property type="entry name" value="C5HCH"/>
    <property type="match status" value="1"/>
</dbReference>
<evidence type="ECO:0000259" key="18">
    <source>
        <dbReference type="PROSITE" id="PS50812"/>
    </source>
</evidence>
<sequence length="1502" mass="168679">MEVETNKLVLPTQEVQESHAKVPQINGNDSQSPPFGYRHHMPQIAMMSRNPKIAQSKSSAKAEAKSVQKATLHVEEAGKIIHIGSDLVEGEHLLEKKNISIKKLTEGENGQNNSETDCTEKNKAGKEENLKHSEETDKKTADKLVVENVAKSESKIDREKIAAVEKKSDSRKKSKVEITSTVDTNEKPTIAKADEIVIPSNRSRSRRSLQASSEIKSEVTSKASETAHKKEVDGATPTRQAENKRQRKPKIVETEPQGTLPLTKAKAPTLEPEIPKEKPNLEAEKPPRWLVGDLVWSKVTGHPWWPCMVSYDPWLGIYTRIQGRQRQYHVQFFGDAAERGWMNDTCTLPFEGKDKFDDYVQETLAKCKKSDKQKLQKSFQILPSRLKAVTIGIQAAEVALPLSRNERKAKYTFTYELPKSKGKGKGTSKDGAEMDTTEITPSEKGKISDSHEEETDSGSTKTRKRKLKEIASPETPQKSKKQIIETASKAVTSPVSRPPVTSDGSFEVFCQKEGDNVMAEHPEFNEQMLKEYLEQQWIMMSLKQKSRYKSKYEHDTDVSPRTGRKRKPSMKKLEAEEDNKLFTELFVKKGRKNSGSPTGTQDVEQEEKEDPKEEIPVSESLIKKKKSKPVSEKSTEATASLGKKGVGRTRKSESVDSLHVEQAVTDENSSSVPDASGPKRQKEKETNSVDDPLEYEPEIFRLSAAGPQKKENLCNICEQTGELLECEGPCQGQFHLDCLGLTMRPTGVFKCDECSTGVHICFICKKSENNTRRCSVVQCGRFYHEECVKQFPQTRCENGKGFICPLHVCHTCWAESAKNPKTMKGPFLRCVRCPTAYHVGDFCLAAGSISLAGFNIVCTRHFQPLHTQKHHSHVNVPWCFQCNKGGTLLCCESCPSSYHAECMKIETPAGSWYCQDCIAGKRPLYGDIVWVKLGNYRWWPGEICHPKNVPLNIQEKPHQVGEFPVRFLGSHDYFWLHQGRVFAFQDGDKGSKDSSSNKSLHKIFSKGLVEAAQAYKIWKSVKDDKEKIEMEKNKKKPPYYKHVKNNIPIGNVQINKGNIADIPRCECKPTMDHPCGSDSDCFNRMMLYECHPATCPAGEKCENQNFTKRNYPRQEARLTEERGWGLHCLEDIKKGQFVNEYVGDLVDEEECKRRIQYAHENNISNFYMLTLDKDRIIDAGPKGNWSRFMNHSCNPNLETQKWHVNGDVRVGLFALQDITAGSELTFNYNLDCLGNEKTVCRCGAPNCSGFLGVRPKTAAAAAQEKKSKEAKQKKKKKISVKRKHDDDCFRCGEGGELVMCDRGGCPKSYHLECLGLDKPPHGKWDCPWHHCDTCGKPSIQLCVECPNSFCNAHIEGNIKEYDGKLFCTDHEELLESLVASVEDHASSDETSETSSVSETAQKSEDTEKGKESNKAENTNKAKESINKFNVKSKEKAKKSQRDTDGKKGHKSASEKSGEKSGSKNGKKSGRGNSVSDDPLAVAPMFDDSEEEEFNLVIDIPNI</sequence>
<evidence type="ECO:0000259" key="15">
    <source>
        <dbReference type="PROSITE" id="PS50016"/>
    </source>
</evidence>
<dbReference type="CDD" id="cd19173">
    <property type="entry name" value="SET_NSD"/>
    <property type="match status" value="1"/>
</dbReference>
<dbReference type="SUPFAM" id="SSF63748">
    <property type="entry name" value="Tudor/PWWP/MBT"/>
    <property type="match status" value="2"/>
</dbReference>
<dbReference type="FunFam" id="3.30.40.10:FF:000205">
    <property type="entry name" value="Histone-lysine N-methyltransferase"/>
    <property type="match status" value="1"/>
</dbReference>
<dbReference type="InterPro" id="IPR036910">
    <property type="entry name" value="HMG_box_dom_sf"/>
</dbReference>
<organism evidence="21 22">
    <name type="scientific">Sinanodonta woodiana</name>
    <name type="common">Chinese pond mussel</name>
    <name type="synonym">Anodonta woodiana</name>
    <dbReference type="NCBI Taxonomy" id="1069815"/>
    <lineage>
        <taxon>Eukaryota</taxon>
        <taxon>Metazoa</taxon>
        <taxon>Spiralia</taxon>
        <taxon>Lophotrochozoa</taxon>
        <taxon>Mollusca</taxon>
        <taxon>Bivalvia</taxon>
        <taxon>Autobranchia</taxon>
        <taxon>Heteroconchia</taxon>
        <taxon>Palaeoheterodonta</taxon>
        <taxon>Unionida</taxon>
        <taxon>Unionoidea</taxon>
        <taxon>Unionidae</taxon>
        <taxon>Unioninae</taxon>
        <taxon>Sinanodonta</taxon>
    </lineage>
</organism>
<evidence type="ECO:0000256" key="3">
    <source>
        <dbReference type="ARBA" id="ARBA00022454"/>
    </source>
</evidence>
<feature type="compositionally biased region" description="Basic and acidic residues" evidence="14">
    <location>
        <begin position="650"/>
        <end position="659"/>
    </location>
</feature>
<feature type="region of interest" description="Disordered" evidence="14">
    <location>
        <begin position="1"/>
        <end position="38"/>
    </location>
</feature>
<dbReference type="SMART" id="SM00508">
    <property type="entry name" value="PostSET"/>
    <property type="match status" value="1"/>
</dbReference>
<dbReference type="GO" id="GO:0016279">
    <property type="term" value="F:protein-lysine N-methyltransferase activity"/>
    <property type="evidence" value="ECO:0007669"/>
    <property type="project" value="UniProtKB-ARBA"/>
</dbReference>
<feature type="region of interest" description="Disordered" evidence="14">
    <location>
        <begin position="544"/>
        <end position="694"/>
    </location>
</feature>
<dbReference type="SMART" id="SM00317">
    <property type="entry name" value="SET"/>
    <property type="match status" value="1"/>
</dbReference>
<feature type="domain" description="Post-SET" evidence="19">
    <location>
        <begin position="1236"/>
        <end position="1252"/>
    </location>
</feature>
<dbReference type="CDD" id="cd20144">
    <property type="entry name" value="PWWP_NSD_rpt1"/>
    <property type="match status" value="1"/>
</dbReference>
<dbReference type="InterPro" id="IPR055198">
    <property type="entry name" value="NSD_PHD"/>
</dbReference>
<dbReference type="PROSITE" id="PS50812">
    <property type="entry name" value="PWWP"/>
    <property type="match status" value="2"/>
</dbReference>
<feature type="compositionally biased region" description="Basic and acidic residues" evidence="14">
    <location>
        <begin position="441"/>
        <end position="450"/>
    </location>
</feature>
<dbReference type="SMART" id="SM00249">
    <property type="entry name" value="PHD"/>
    <property type="match status" value="4"/>
</dbReference>
<dbReference type="InterPro" id="IPR019786">
    <property type="entry name" value="Zinc_finger_PHD-type_CS"/>
</dbReference>
<dbReference type="PROSITE" id="PS01359">
    <property type="entry name" value="ZF_PHD_1"/>
    <property type="match status" value="2"/>
</dbReference>
<dbReference type="PROSITE" id="PS50016">
    <property type="entry name" value="ZF_PHD_2"/>
    <property type="match status" value="1"/>
</dbReference>
<dbReference type="SMART" id="SM00293">
    <property type="entry name" value="PWWP"/>
    <property type="match status" value="2"/>
</dbReference>
<evidence type="ECO:0000256" key="9">
    <source>
        <dbReference type="ARBA" id="ARBA00022771"/>
    </source>
</evidence>
<reference evidence="21 22" key="1">
    <citation type="submission" date="2024-11" db="EMBL/GenBank/DDBJ databases">
        <title>Chromosome-level genome assembly of the freshwater bivalve Anodonta woodiana.</title>
        <authorList>
            <person name="Chen X."/>
        </authorList>
    </citation>
    <scope>NUCLEOTIDE SEQUENCE [LARGE SCALE GENOMIC DNA]</scope>
    <source>
        <strain evidence="21">MN2024</strain>
        <tissue evidence="21">Gills</tissue>
    </source>
</reference>
<dbReference type="InterPro" id="IPR019787">
    <property type="entry name" value="Znf_PHD-finger"/>
</dbReference>
<dbReference type="EMBL" id="JBJQND010000010">
    <property type="protein sequence ID" value="KAL3864306.1"/>
    <property type="molecule type" value="Genomic_DNA"/>
</dbReference>
<evidence type="ECO:0000256" key="2">
    <source>
        <dbReference type="ARBA" id="ARBA00004286"/>
    </source>
</evidence>
<keyword evidence="5" id="KW-0489">Methyltransferase</keyword>
<dbReference type="CDD" id="cd05838">
    <property type="entry name" value="PWWP_NSD_rpt2"/>
    <property type="match status" value="1"/>
</dbReference>
<dbReference type="SUPFAM" id="SSF57903">
    <property type="entry name" value="FYVE/PHD zinc finger"/>
    <property type="match status" value="3"/>
</dbReference>
<evidence type="ECO:0000259" key="17">
    <source>
        <dbReference type="PROSITE" id="PS50280"/>
    </source>
</evidence>
<keyword evidence="8" id="KW-0479">Metal-binding</keyword>
<keyword evidence="10" id="KW-0862">Zinc</keyword>
<evidence type="ECO:0000256" key="1">
    <source>
        <dbReference type="ARBA" id="ARBA00004123"/>
    </source>
</evidence>
<keyword evidence="9 13" id="KW-0863">Zinc-finger</keyword>
<keyword evidence="4" id="KW-0597">Phosphoprotein</keyword>
<dbReference type="Pfam" id="PF00856">
    <property type="entry name" value="SET"/>
    <property type="match status" value="1"/>
</dbReference>
<dbReference type="InterPro" id="IPR013083">
    <property type="entry name" value="Znf_RING/FYVE/PHD"/>
</dbReference>
<comment type="subcellular location">
    <subcellularLocation>
        <location evidence="2">Chromosome</location>
    </subcellularLocation>
    <subcellularLocation>
        <location evidence="1">Nucleus</location>
    </subcellularLocation>
</comment>
<dbReference type="Gene3D" id="2.30.30.140">
    <property type="match status" value="2"/>
</dbReference>
<comment type="caution">
    <text evidence="21">The sequence shown here is derived from an EMBL/GenBank/DDBJ whole genome shotgun (WGS) entry which is preliminary data.</text>
</comment>
<dbReference type="PROSITE" id="PS50868">
    <property type="entry name" value="POST_SET"/>
    <property type="match status" value="1"/>
</dbReference>
<dbReference type="InterPro" id="IPR059153">
    <property type="entry name" value="NSD_PHD-1st"/>
</dbReference>
<dbReference type="InterPro" id="IPR001214">
    <property type="entry name" value="SET_dom"/>
</dbReference>
<feature type="domain" description="PWWP" evidence="18">
    <location>
        <begin position="925"/>
        <end position="987"/>
    </location>
</feature>
<feature type="compositionally biased region" description="Basic and acidic residues" evidence="14">
    <location>
        <begin position="215"/>
        <end position="233"/>
    </location>
</feature>
<dbReference type="CDD" id="cd15568">
    <property type="entry name" value="PHD5_NSD"/>
    <property type="match status" value="1"/>
</dbReference>
<evidence type="ECO:0000256" key="4">
    <source>
        <dbReference type="ARBA" id="ARBA00022553"/>
    </source>
</evidence>
<evidence type="ECO:0000256" key="7">
    <source>
        <dbReference type="ARBA" id="ARBA00022691"/>
    </source>
</evidence>
<proteinExistence type="predicted"/>
<feature type="domain" description="PWWP" evidence="18">
    <location>
        <begin position="291"/>
        <end position="352"/>
    </location>
</feature>
<dbReference type="InterPro" id="IPR011011">
    <property type="entry name" value="Znf_FYVE_PHD"/>
</dbReference>
<dbReference type="PROSITE" id="PS51215">
    <property type="entry name" value="AWS"/>
    <property type="match status" value="1"/>
</dbReference>
<dbReference type="SMART" id="SM00570">
    <property type="entry name" value="AWS"/>
    <property type="match status" value="1"/>
</dbReference>
<evidence type="ECO:0008006" key="23">
    <source>
        <dbReference type="Google" id="ProtNLM"/>
    </source>
</evidence>
<dbReference type="PROSITE" id="PS50089">
    <property type="entry name" value="ZF_RING_2"/>
    <property type="match status" value="1"/>
</dbReference>
<dbReference type="InterPro" id="IPR041306">
    <property type="entry name" value="C5HCH"/>
</dbReference>
<evidence type="ECO:0000259" key="20">
    <source>
        <dbReference type="PROSITE" id="PS51215"/>
    </source>
</evidence>
<evidence type="ECO:0000256" key="6">
    <source>
        <dbReference type="ARBA" id="ARBA00022679"/>
    </source>
</evidence>
<dbReference type="GO" id="GO:0005694">
    <property type="term" value="C:chromosome"/>
    <property type="evidence" value="ECO:0007669"/>
    <property type="project" value="UniProtKB-SubCell"/>
</dbReference>
<evidence type="ECO:0000256" key="11">
    <source>
        <dbReference type="ARBA" id="ARBA00022853"/>
    </source>
</evidence>
<evidence type="ECO:0000256" key="8">
    <source>
        <dbReference type="ARBA" id="ARBA00022723"/>
    </source>
</evidence>
<feature type="region of interest" description="Disordered" evidence="14">
    <location>
        <begin position="1381"/>
        <end position="1490"/>
    </location>
</feature>
<evidence type="ECO:0000256" key="5">
    <source>
        <dbReference type="ARBA" id="ARBA00022603"/>
    </source>
</evidence>
<dbReference type="InterPro" id="IPR000313">
    <property type="entry name" value="PWWP_dom"/>
</dbReference>
<feature type="compositionally biased region" description="Basic and acidic residues" evidence="14">
    <location>
        <begin position="571"/>
        <end position="581"/>
    </location>
</feature>
<dbReference type="PANTHER" id="PTHR22884">
    <property type="entry name" value="SET DOMAIN PROTEINS"/>
    <property type="match status" value="1"/>
</dbReference>
<feature type="region of interest" description="Disordered" evidence="14">
    <location>
        <begin position="161"/>
        <end position="281"/>
    </location>
</feature>
<dbReference type="Gene3D" id="3.30.40.10">
    <property type="entry name" value="Zinc/RING finger domain, C3HC4 (zinc finger)"/>
    <property type="match status" value="4"/>
</dbReference>
<keyword evidence="6" id="KW-0808">Transferase</keyword>
<dbReference type="Pfam" id="PF23011">
    <property type="entry name" value="PHD-1st_NSD"/>
    <property type="match status" value="2"/>
</dbReference>
<feature type="region of interest" description="Disordered" evidence="14">
    <location>
        <begin position="105"/>
        <end position="139"/>
    </location>
</feature>
<dbReference type="Proteomes" id="UP001634394">
    <property type="component" value="Unassembled WGS sequence"/>
</dbReference>
<evidence type="ECO:0000259" key="19">
    <source>
        <dbReference type="PROSITE" id="PS50868"/>
    </source>
</evidence>
<dbReference type="Pfam" id="PF22908">
    <property type="entry name" value="PHD_NSD"/>
    <property type="match status" value="1"/>
</dbReference>
<evidence type="ECO:0000256" key="13">
    <source>
        <dbReference type="PROSITE-ProRule" id="PRU00175"/>
    </source>
</evidence>
<dbReference type="GO" id="GO:0005634">
    <property type="term" value="C:nucleus"/>
    <property type="evidence" value="ECO:0007669"/>
    <property type="project" value="UniProtKB-SubCell"/>
</dbReference>
<dbReference type="Pfam" id="PF17907">
    <property type="entry name" value="AWS"/>
    <property type="match status" value="1"/>
</dbReference>
<dbReference type="Gene3D" id="2.170.270.10">
    <property type="entry name" value="SET domain"/>
    <property type="match status" value="1"/>
</dbReference>
<evidence type="ECO:0000313" key="21">
    <source>
        <dbReference type="EMBL" id="KAL3864306.1"/>
    </source>
</evidence>
<feature type="domain" description="SET" evidence="17">
    <location>
        <begin position="1112"/>
        <end position="1229"/>
    </location>
</feature>
<evidence type="ECO:0000259" key="16">
    <source>
        <dbReference type="PROSITE" id="PS50089"/>
    </source>
</evidence>
<feature type="domain" description="RING-type" evidence="16">
    <location>
        <begin position="761"/>
        <end position="807"/>
    </location>
</feature>
<name>A0ABD3VRT4_SINWO</name>
<dbReference type="GO" id="GO:0008270">
    <property type="term" value="F:zinc ion binding"/>
    <property type="evidence" value="ECO:0007669"/>
    <property type="project" value="UniProtKB-KW"/>
</dbReference>
<dbReference type="FunFam" id="3.30.40.10:FF:000025">
    <property type="entry name" value="Histone-lysine N-methyltransferase"/>
    <property type="match status" value="1"/>
</dbReference>
<feature type="compositionally biased region" description="Basic and acidic residues" evidence="14">
    <location>
        <begin position="1401"/>
        <end position="1461"/>
    </location>
</feature>
<keyword evidence="3" id="KW-0158">Chromosome</keyword>
<evidence type="ECO:0000256" key="12">
    <source>
        <dbReference type="ARBA" id="ARBA00023242"/>
    </source>
</evidence>
<dbReference type="FunFam" id="2.30.30.140:FF:000099">
    <property type="entry name" value="Histone-lysine N-methyltransferase"/>
    <property type="match status" value="1"/>
</dbReference>
<dbReference type="InterPro" id="IPR050777">
    <property type="entry name" value="SET2_Histone-Lys_MeTrsfase"/>
</dbReference>
<dbReference type="InterPro" id="IPR006560">
    <property type="entry name" value="AWS_dom"/>
</dbReference>
<keyword evidence="7" id="KW-0949">S-adenosyl-L-methionine</keyword>
<dbReference type="GO" id="GO:0140938">
    <property type="term" value="F:histone H3 methyltransferase activity"/>
    <property type="evidence" value="ECO:0007669"/>
    <property type="project" value="UniProtKB-ARBA"/>
</dbReference>
<feature type="domain" description="PHD-type" evidence="15">
    <location>
        <begin position="711"/>
        <end position="757"/>
    </location>
</feature>
<dbReference type="InterPro" id="IPR001841">
    <property type="entry name" value="Znf_RING"/>
</dbReference>
<dbReference type="InterPro" id="IPR046341">
    <property type="entry name" value="SET_dom_sf"/>
</dbReference>
<feature type="domain" description="AWS" evidence="20">
    <location>
        <begin position="1060"/>
        <end position="1110"/>
    </location>
</feature>
<dbReference type="FunFam" id="3.30.40.10:FF:000093">
    <property type="entry name" value="Histone-lysine N-methyltransferase"/>
    <property type="match status" value="1"/>
</dbReference>
<evidence type="ECO:0000256" key="14">
    <source>
        <dbReference type="SAM" id="MobiDB-lite"/>
    </source>
</evidence>
<dbReference type="InterPro" id="IPR003616">
    <property type="entry name" value="Post-SET_dom"/>
</dbReference>
<dbReference type="Pfam" id="PF00855">
    <property type="entry name" value="PWWP"/>
    <property type="match status" value="2"/>
</dbReference>
<keyword evidence="12" id="KW-0539">Nucleus</keyword>
<dbReference type="SUPFAM" id="SSF47095">
    <property type="entry name" value="HMG-box"/>
    <property type="match status" value="1"/>
</dbReference>
<dbReference type="CDD" id="cd15565">
    <property type="entry name" value="PHD2_NSD"/>
    <property type="match status" value="1"/>
</dbReference>
<dbReference type="GO" id="GO:0032259">
    <property type="term" value="P:methylation"/>
    <property type="evidence" value="ECO:0007669"/>
    <property type="project" value="UniProtKB-KW"/>
</dbReference>
<feature type="region of interest" description="Disordered" evidence="14">
    <location>
        <begin position="420"/>
        <end position="504"/>
    </location>
</feature>
<dbReference type="FunFam" id="2.170.270.10:FF:000002">
    <property type="entry name" value="Histone-lysine N-methyltransferase"/>
    <property type="match status" value="1"/>
</dbReference>
<protein>
    <recommendedName>
        <fullName evidence="23">Histone-lysine N-methyltransferase NSD2</fullName>
    </recommendedName>
</protein>
<dbReference type="InterPro" id="IPR047443">
    <property type="entry name" value="HMG-box_NSD2"/>
</dbReference>
<accession>A0ABD3VRT4</accession>
<keyword evidence="11" id="KW-0156">Chromatin regulator</keyword>
<keyword evidence="22" id="KW-1185">Reference proteome</keyword>
<evidence type="ECO:0000313" key="22">
    <source>
        <dbReference type="Proteomes" id="UP001634394"/>
    </source>
</evidence>
<evidence type="ECO:0000256" key="10">
    <source>
        <dbReference type="ARBA" id="ARBA00022833"/>
    </source>
</evidence>
<dbReference type="CDD" id="cd21991">
    <property type="entry name" value="HMG-box_NSD2"/>
    <property type="match status" value="1"/>
</dbReference>
<dbReference type="SUPFAM" id="SSF82199">
    <property type="entry name" value="SET domain"/>
    <property type="match status" value="1"/>
</dbReference>
<feature type="compositionally biased region" description="Basic and acidic residues" evidence="14">
    <location>
        <begin position="118"/>
        <end position="139"/>
    </location>
</feature>
<gene>
    <name evidence="21" type="ORF">ACJMK2_005998</name>
</gene>
<dbReference type="Gene3D" id="1.10.30.10">
    <property type="entry name" value="High mobility group box domain"/>
    <property type="match status" value="1"/>
</dbReference>